<dbReference type="SUPFAM" id="SSF55729">
    <property type="entry name" value="Acyl-CoA N-acyltransferases (Nat)"/>
    <property type="match status" value="1"/>
</dbReference>
<organism evidence="4 5">
    <name type="scientific">Desulfosporosinus fructosivorans</name>
    <dbReference type="NCBI Taxonomy" id="2018669"/>
    <lineage>
        <taxon>Bacteria</taxon>
        <taxon>Bacillati</taxon>
        <taxon>Bacillota</taxon>
        <taxon>Clostridia</taxon>
        <taxon>Eubacteriales</taxon>
        <taxon>Desulfitobacteriaceae</taxon>
        <taxon>Desulfosporosinus</taxon>
    </lineage>
</organism>
<dbReference type="Pfam" id="PF00583">
    <property type="entry name" value="Acetyltransf_1"/>
    <property type="match status" value="1"/>
</dbReference>
<keyword evidence="2" id="KW-0012">Acyltransferase</keyword>
<dbReference type="PANTHER" id="PTHR43420:SF47">
    <property type="entry name" value="N-ACETYLTRANSFERASE DOMAIN-CONTAINING PROTEIN"/>
    <property type="match status" value="1"/>
</dbReference>
<feature type="domain" description="N-acetyltransferase" evidence="3">
    <location>
        <begin position="19"/>
        <end position="188"/>
    </location>
</feature>
<dbReference type="PANTHER" id="PTHR43420">
    <property type="entry name" value="ACETYLTRANSFERASE"/>
    <property type="match status" value="1"/>
</dbReference>
<protein>
    <submittedName>
        <fullName evidence="4">GNAT family N-acetyltransferase</fullName>
    </submittedName>
</protein>
<evidence type="ECO:0000259" key="3">
    <source>
        <dbReference type="PROSITE" id="PS51186"/>
    </source>
</evidence>
<dbReference type="OrthoDB" id="9796381at2"/>
<dbReference type="Proteomes" id="UP000298460">
    <property type="component" value="Unassembled WGS sequence"/>
</dbReference>
<evidence type="ECO:0000313" key="5">
    <source>
        <dbReference type="Proteomes" id="UP000298460"/>
    </source>
</evidence>
<name>A0A4Z0R706_9FIRM</name>
<dbReference type="PROSITE" id="PS51186">
    <property type="entry name" value="GNAT"/>
    <property type="match status" value="1"/>
</dbReference>
<evidence type="ECO:0000313" key="4">
    <source>
        <dbReference type="EMBL" id="TGE38872.1"/>
    </source>
</evidence>
<proteinExistence type="predicted"/>
<sequence>MDIIKPFDKTVKELVINDFILEKGTINDIDELENLYDKLNDYFELGTNYPGWAKGLYPIRETAVNGIQNNSLFVLKVNNEIAGSIILNHEPETAYDQVTWGIEADYKDVIVIHTLVVHPKYMKNGIGEELMNFAKRYSIEQRIKTIRLDVSIHNTPAISLYEKCGYKYVETVDLGLNVPGLVWFKLYELALLDTNVRVNNDCG</sequence>
<dbReference type="AlphaFoldDB" id="A0A4Z0R706"/>
<dbReference type="InterPro" id="IPR016181">
    <property type="entry name" value="Acyl_CoA_acyltransferase"/>
</dbReference>
<keyword evidence="1 4" id="KW-0808">Transferase</keyword>
<dbReference type="CDD" id="cd04301">
    <property type="entry name" value="NAT_SF"/>
    <property type="match status" value="1"/>
</dbReference>
<keyword evidence="5" id="KW-1185">Reference proteome</keyword>
<reference evidence="4 5" key="1">
    <citation type="submission" date="2019-03" db="EMBL/GenBank/DDBJ databases">
        <title>Draft Genome Sequence of Desulfosporosinus fructosivorans Strain 63.6F, Isolated from Marine Sediment in the Baltic Sea.</title>
        <authorList>
            <person name="Hausmann B."/>
            <person name="Vandieken V."/>
            <person name="Pjevac P."/>
            <person name="Schreck K."/>
            <person name="Herbold C.W."/>
            <person name="Loy A."/>
        </authorList>
    </citation>
    <scope>NUCLEOTIDE SEQUENCE [LARGE SCALE GENOMIC DNA]</scope>
    <source>
        <strain evidence="4 5">63.6F</strain>
    </source>
</reference>
<dbReference type="GO" id="GO:0016747">
    <property type="term" value="F:acyltransferase activity, transferring groups other than amino-acyl groups"/>
    <property type="evidence" value="ECO:0007669"/>
    <property type="project" value="InterPro"/>
</dbReference>
<evidence type="ECO:0000256" key="2">
    <source>
        <dbReference type="ARBA" id="ARBA00023315"/>
    </source>
</evidence>
<comment type="caution">
    <text evidence="4">The sequence shown here is derived from an EMBL/GenBank/DDBJ whole genome shotgun (WGS) entry which is preliminary data.</text>
</comment>
<accession>A0A4Z0R706</accession>
<dbReference type="Gene3D" id="3.40.630.30">
    <property type="match status" value="1"/>
</dbReference>
<dbReference type="InterPro" id="IPR000182">
    <property type="entry name" value="GNAT_dom"/>
</dbReference>
<gene>
    <name evidence="4" type="ORF">E4K67_05190</name>
</gene>
<evidence type="ECO:0000256" key="1">
    <source>
        <dbReference type="ARBA" id="ARBA00022679"/>
    </source>
</evidence>
<dbReference type="EMBL" id="SPQQ01000002">
    <property type="protein sequence ID" value="TGE38872.1"/>
    <property type="molecule type" value="Genomic_DNA"/>
</dbReference>
<dbReference type="InterPro" id="IPR050680">
    <property type="entry name" value="YpeA/RimI_acetyltransf"/>
</dbReference>
<dbReference type="RefSeq" id="WP_135545368.1">
    <property type="nucleotide sequence ID" value="NZ_SPQQ01000002.1"/>
</dbReference>